<dbReference type="PROSITE" id="PS51688">
    <property type="entry name" value="ICA"/>
    <property type="match status" value="1"/>
</dbReference>
<evidence type="ECO:0000259" key="1">
    <source>
        <dbReference type="PROSITE" id="PS51688"/>
    </source>
</evidence>
<dbReference type="Gene3D" id="1.10.10.10">
    <property type="entry name" value="Winged helix-like DNA-binding domain superfamily/Winged helix DNA-binding domain"/>
    <property type="match status" value="1"/>
</dbReference>
<feature type="domain" description="Peptidase S74" evidence="1">
    <location>
        <begin position="247"/>
        <end position="449"/>
    </location>
</feature>
<name>A0A7W7NPN7_9SPHN</name>
<dbReference type="AlphaFoldDB" id="A0A7W7NPN7"/>
<dbReference type="Pfam" id="PF13884">
    <property type="entry name" value="Peptidase_S74"/>
    <property type="match status" value="1"/>
</dbReference>
<reference evidence="2 3" key="1">
    <citation type="submission" date="2020-08" db="EMBL/GenBank/DDBJ databases">
        <title>Functional genomics of gut bacteria from endangered species of beetles.</title>
        <authorList>
            <person name="Carlos-Shanley C."/>
        </authorList>
    </citation>
    <scope>NUCLEOTIDE SEQUENCE [LARGE SCALE GENOMIC DNA]</scope>
    <source>
        <strain evidence="2 3">S00224</strain>
    </source>
</reference>
<dbReference type="InterPro" id="IPR036388">
    <property type="entry name" value="WH-like_DNA-bd_sf"/>
</dbReference>
<sequence>MADTDYSALAATNTIAATDGIVLVRGGVPYRFTGTLPIITAAANFGWGDTPIDGYGRSLTVSQGGAHPTLLHQSVDTNDERFYILNNLDRPTGGFAGTFQYRKTGAAGSAYQQSAGRHIFLTAAVGTAGATATMVESARLDESGNLGLGTTNPGGWRINARQGSTSLLALENTAGVGATIQLADTSYSGRIVQNAGAMIIQVAGTTEAFRCDTSGSIIPGADNARNLGSASRRFGTVYAATSTINTSDAALKTVRGEGELTAEEIAWARAIRILPYRFNDAIAAKGDAARLHFGVLAQEVHAAGLAAGIEDPFAYAFLCRDPLMAEVEVMEQVRVQKTEPYERDETTIVVEDGVARALVRTVNDMRPVFEEIPVVDEHGAAVMLRIGEDAEGAPIMQQAVHLEPVMVTIEQPVTKAVPALDDQGRPVERWGIRYEELAMFLLAASARQA</sequence>
<dbReference type="InterPro" id="IPR030392">
    <property type="entry name" value="S74_ICA"/>
</dbReference>
<dbReference type="InterPro" id="IPR044914">
    <property type="entry name" value="Endosialidase_C_dom_sf"/>
</dbReference>
<evidence type="ECO:0000313" key="3">
    <source>
        <dbReference type="Proteomes" id="UP000575241"/>
    </source>
</evidence>
<organism evidence="2 3">
    <name type="scientific">Sphingomonas kyeonggiensis</name>
    <dbReference type="NCBI Taxonomy" id="1268553"/>
    <lineage>
        <taxon>Bacteria</taxon>
        <taxon>Pseudomonadati</taxon>
        <taxon>Pseudomonadota</taxon>
        <taxon>Alphaproteobacteria</taxon>
        <taxon>Sphingomonadales</taxon>
        <taxon>Sphingomonadaceae</taxon>
        <taxon>Sphingomonas</taxon>
    </lineage>
</organism>
<proteinExistence type="predicted"/>
<gene>
    <name evidence="2" type="ORF">HNP52_000356</name>
</gene>
<comment type="caution">
    <text evidence="2">The sequence shown here is derived from an EMBL/GenBank/DDBJ whole genome shotgun (WGS) entry which is preliminary data.</text>
</comment>
<dbReference type="RefSeq" id="WP_221416073.1">
    <property type="nucleotide sequence ID" value="NZ_JACHLN010000001.1"/>
</dbReference>
<accession>A0A7W7NPN7</accession>
<dbReference type="Proteomes" id="UP000575241">
    <property type="component" value="Unassembled WGS sequence"/>
</dbReference>
<evidence type="ECO:0000313" key="2">
    <source>
        <dbReference type="EMBL" id="MBB4837305.1"/>
    </source>
</evidence>
<dbReference type="EMBL" id="JACHLN010000001">
    <property type="protein sequence ID" value="MBB4837305.1"/>
    <property type="molecule type" value="Genomic_DNA"/>
</dbReference>
<dbReference type="Gene3D" id="4.10.1090.10">
    <property type="entry name" value="Endosialidase, domain 4"/>
    <property type="match status" value="1"/>
</dbReference>
<protein>
    <recommendedName>
        <fullName evidence="1">Peptidase S74 domain-containing protein</fullName>
    </recommendedName>
</protein>
<keyword evidence="3" id="KW-1185">Reference proteome</keyword>